<reference evidence="2" key="2">
    <citation type="submission" date="2023-07" db="EMBL/GenBank/DDBJ databases">
        <authorList>
            <consortium name="Lawrence Berkeley National Laboratory"/>
            <person name="Haridas S."/>
            <person name="Hensen N."/>
            <person name="Bonometti L."/>
            <person name="Westerberg I."/>
            <person name="Brannstrom I.O."/>
            <person name="Guillou S."/>
            <person name="Cros-Aarteil S."/>
            <person name="Calhoun S."/>
            <person name="Kuo A."/>
            <person name="Mondo S."/>
            <person name="Pangilinan J."/>
            <person name="Riley R."/>
            <person name="LaButti K."/>
            <person name="Andreopoulos B."/>
            <person name="Lipzen A."/>
            <person name="Chen C."/>
            <person name="Yanf M."/>
            <person name="Daum C."/>
            <person name="Ng V."/>
            <person name="Clum A."/>
            <person name="Steindorff A."/>
            <person name="Ohm R."/>
            <person name="Martin F."/>
            <person name="Silar P."/>
            <person name="Natvig D."/>
            <person name="Lalanne C."/>
            <person name="Gautier V."/>
            <person name="Ament-velasquez S.L."/>
            <person name="Kruys A."/>
            <person name="Hutchinson M.I."/>
            <person name="Powell A.J."/>
            <person name="Barry K."/>
            <person name="Miller A.N."/>
            <person name="Grigoriev I.V."/>
            <person name="Debuchy R."/>
            <person name="Gladieux P."/>
            <person name="Thoren M.H."/>
            <person name="Johannesson H."/>
        </authorList>
    </citation>
    <scope>NUCLEOTIDE SEQUENCE</scope>
    <source>
        <strain evidence="2">FGSC 1904</strain>
    </source>
</reference>
<organism evidence="2 3">
    <name type="scientific">Sordaria brevicollis</name>
    <dbReference type="NCBI Taxonomy" id="83679"/>
    <lineage>
        <taxon>Eukaryota</taxon>
        <taxon>Fungi</taxon>
        <taxon>Dikarya</taxon>
        <taxon>Ascomycota</taxon>
        <taxon>Pezizomycotina</taxon>
        <taxon>Sordariomycetes</taxon>
        <taxon>Sordariomycetidae</taxon>
        <taxon>Sordariales</taxon>
        <taxon>Sordariaceae</taxon>
        <taxon>Sordaria</taxon>
    </lineage>
</organism>
<feature type="compositionally biased region" description="Low complexity" evidence="1">
    <location>
        <begin position="1171"/>
        <end position="1181"/>
    </location>
</feature>
<dbReference type="Proteomes" id="UP001281003">
    <property type="component" value="Unassembled WGS sequence"/>
</dbReference>
<dbReference type="EMBL" id="JAUTDP010000010">
    <property type="protein sequence ID" value="KAK3395696.1"/>
    <property type="molecule type" value="Genomic_DNA"/>
</dbReference>
<reference evidence="2" key="1">
    <citation type="journal article" date="2023" name="Mol. Phylogenet. Evol.">
        <title>Genome-scale phylogeny and comparative genomics of the fungal order Sordariales.</title>
        <authorList>
            <person name="Hensen N."/>
            <person name="Bonometti L."/>
            <person name="Westerberg I."/>
            <person name="Brannstrom I.O."/>
            <person name="Guillou S."/>
            <person name="Cros-Aarteil S."/>
            <person name="Calhoun S."/>
            <person name="Haridas S."/>
            <person name="Kuo A."/>
            <person name="Mondo S."/>
            <person name="Pangilinan J."/>
            <person name="Riley R."/>
            <person name="LaButti K."/>
            <person name="Andreopoulos B."/>
            <person name="Lipzen A."/>
            <person name="Chen C."/>
            <person name="Yan M."/>
            <person name="Daum C."/>
            <person name="Ng V."/>
            <person name="Clum A."/>
            <person name="Steindorff A."/>
            <person name="Ohm R.A."/>
            <person name="Martin F."/>
            <person name="Silar P."/>
            <person name="Natvig D.O."/>
            <person name="Lalanne C."/>
            <person name="Gautier V."/>
            <person name="Ament-Velasquez S.L."/>
            <person name="Kruys A."/>
            <person name="Hutchinson M.I."/>
            <person name="Powell A.J."/>
            <person name="Barry K."/>
            <person name="Miller A.N."/>
            <person name="Grigoriev I.V."/>
            <person name="Debuchy R."/>
            <person name="Gladieux P."/>
            <person name="Hiltunen Thoren M."/>
            <person name="Johannesson H."/>
        </authorList>
    </citation>
    <scope>NUCLEOTIDE SEQUENCE</scope>
    <source>
        <strain evidence="2">FGSC 1904</strain>
    </source>
</reference>
<feature type="region of interest" description="Disordered" evidence="1">
    <location>
        <begin position="817"/>
        <end position="842"/>
    </location>
</feature>
<feature type="compositionally biased region" description="Polar residues" evidence="1">
    <location>
        <begin position="154"/>
        <end position="173"/>
    </location>
</feature>
<name>A0AAE0P973_SORBR</name>
<feature type="compositionally biased region" description="Polar residues" evidence="1">
    <location>
        <begin position="122"/>
        <end position="135"/>
    </location>
</feature>
<feature type="compositionally biased region" description="Polar residues" evidence="1">
    <location>
        <begin position="1126"/>
        <end position="1147"/>
    </location>
</feature>
<feature type="compositionally biased region" description="Acidic residues" evidence="1">
    <location>
        <begin position="1271"/>
        <end position="1286"/>
    </location>
</feature>
<feature type="compositionally biased region" description="Basic and acidic residues" evidence="1">
    <location>
        <begin position="778"/>
        <end position="787"/>
    </location>
</feature>
<feature type="region of interest" description="Disordered" evidence="1">
    <location>
        <begin position="90"/>
        <end position="173"/>
    </location>
</feature>
<feature type="region of interest" description="Disordered" evidence="1">
    <location>
        <begin position="872"/>
        <end position="909"/>
    </location>
</feature>
<feature type="compositionally biased region" description="Low complexity" evidence="1">
    <location>
        <begin position="878"/>
        <end position="890"/>
    </location>
</feature>
<feature type="compositionally biased region" description="Basic and acidic residues" evidence="1">
    <location>
        <begin position="1"/>
        <end position="16"/>
    </location>
</feature>
<feature type="region of interest" description="Disordered" evidence="1">
    <location>
        <begin position="987"/>
        <end position="1010"/>
    </location>
</feature>
<accession>A0AAE0P973</accession>
<comment type="caution">
    <text evidence="2">The sequence shown here is derived from an EMBL/GenBank/DDBJ whole genome shotgun (WGS) entry which is preliminary data.</text>
</comment>
<protein>
    <submittedName>
        <fullName evidence="2">Uncharacterized protein</fullName>
    </submittedName>
</protein>
<keyword evidence="3" id="KW-1185">Reference proteome</keyword>
<feature type="region of interest" description="Disordered" evidence="1">
    <location>
        <begin position="192"/>
        <end position="238"/>
    </location>
</feature>
<proteinExistence type="predicted"/>
<gene>
    <name evidence="2" type="ORF">B0T20DRAFT_43408</name>
</gene>
<evidence type="ECO:0000313" key="2">
    <source>
        <dbReference type="EMBL" id="KAK3395696.1"/>
    </source>
</evidence>
<feature type="region of interest" description="Disordered" evidence="1">
    <location>
        <begin position="943"/>
        <end position="964"/>
    </location>
</feature>
<evidence type="ECO:0000313" key="3">
    <source>
        <dbReference type="Proteomes" id="UP001281003"/>
    </source>
</evidence>
<feature type="region of interest" description="Disordered" evidence="1">
    <location>
        <begin position="1"/>
        <end position="43"/>
    </location>
</feature>
<feature type="region of interest" description="Disordered" evidence="1">
    <location>
        <begin position="761"/>
        <end position="803"/>
    </location>
</feature>
<evidence type="ECO:0000256" key="1">
    <source>
        <dbReference type="SAM" id="MobiDB-lite"/>
    </source>
</evidence>
<sequence>MHRRADLANDELEHHRIYSRSGKTRPRSPGFDPTVRRPTYSGYSRDVDHLRDRFSGRLVEETVDIFTKLDRANSRPVDRDLVPRAAYWSGRDRRGTNGLQDNSGWDEHADGHVPTRLHKNVASKTGSHTKVNPNKQKGGYKETGDPISSFPRYNGSSDHIAQQGQQRNNKQTAPIQRHFARCDNPFNPYSNPFTPYDGYHDFNRPFSSGDDAPKQPPARNHEQPAEAHPSNNQSDNRVFDVVHDPSLSTKDITIRIGLPIEQDTTVDLETFCRLRRLGQFKEARNVFMAKLVQHSTVPYILVQYAEMLVVSGDYKGFCELTYPEVTASAADQDLEKNFALLRLVARSDVYGFGAQAVKTVLSVMHSLKGAQLVGSTEIQIFSLCLQVTCYLKSAVHEDLISQAIIDAKTVFEWKSLYSRLLGESRIWDFRDLLVSAASVFGWEETSRLLFGPRPLNQVLDIIHRDWLQAEYDEATVLGLLDTFTSLILQGRPFDATRRPLLSSFADHARFLAEIAQKSNPDNMNTRPFVQWILAKTVTEMSQVPNRPDGVTLQNFMGLLLDQGDDIQLPVFVPILHSSKPGWGMVSVRSNPAQRAAVEVALGAAIRADDFHMQALALKILCLQSQEPSNLMDTLSTLQLSTQGDLNGFLGTCLAKYLVTDSSIEHEALLEALSKPTKLVYSSKTNHMTNPSLEWAKDVIGEHLVASVSGTEPHGPDCKDVLQNYGRDLPQYIADFITENYHLEVPLPTRVSFAEPVDEVPDLWEDQRSVQGVDDNDDGDRGGEKEGDIVAIEEQPNGDNLAPEERYGYADRIQLPFTGRTSKPVREYSPPPSRYDQIRRPKNPERIRERCETAPCKDDKPPELPGRGRKIKIHYDGHSLPSGSVRSGSSSTNDWSPPFRNRPRSLSATGRFGSHTRQRFTYGDKKGQREFLESKIKFWKDGYREGYPKQDDPDRVNQGQDDNEDRMETIDDRIKHNVKIVELPPFNSETATKQRPNDTIRSSDDRCGEIGYSTEIPKSVKVNDDKSELLFSSKILKENTVTVSVRNKREPEKVATYEIEATGILDTTEANTSTARKVSGFHDQQDLNTESIAEEDPSSRQARAPPTNASSVPIPSQSQAMDDDTPLDQNNNPEPSQDTSTSNHSNATDDTEANPATYLPKKKQHLARSTLRSQARPGSRSSRASRESRTSRPTEPTGKGGKKENEWPTVDAEEGDEMQRPANTTKRETKSNSQLSEKALNELNADSSGGGRQPRRRNSDTRATIASNEEAVVVEEGDDDNDFDDIFSVESMRESDAPGGNFVDDDDDLANMNRMQEVPKPPSRRPTVQDDTDEDSSDEKARSSQRVSGGEHGANPFTPQ</sequence>
<feature type="region of interest" description="Disordered" evidence="1">
    <location>
        <begin position="1077"/>
        <end position="1359"/>
    </location>
</feature>
<feature type="compositionally biased region" description="Polar residues" evidence="1">
    <location>
        <begin position="1106"/>
        <end position="1119"/>
    </location>
</feature>
<feature type="compositionally biased region" description="Basic and acidic residues" evidence="1">
    <location>
        <begin position="994"/>
        <end position="1007"/>
    </location>
</feature>
<feature type="compositionally biased region" description="Basic and acidic residues" evidence="1">
    <location>
        <begin position="943"/>
        <end position="954"/>
    </location>
</feature>